<dbReference type="AlphaFoldDB" id="A0A4V2UKB0"/>
<evidence type="ECO:0000256" key="1">
    <source>
        <dbReference type="ARBA" id="ARBA00001933"/>
    </source>
</evidence>
<dbReference type="InterPro" id="IPR006653">
    <property type="entry name" value="Trp_synth_b_CS"/>
</dbReference>
<dbReference type="SUPFAM" id="SSF53686">
    <property type="entry name" value="Tryptophan synthase beta subunit-like PLP-dependent enzymes"/>
    <property type="match status" value="1"/>
</dbReference>
<comment type="pathway">
    <text evidence="3 12">Amino-acid biosynthesis; L-tryptophan biosynthesis; L-tryptophan from chorismate: step 5/5.</text>
</comment>
<feature type="modified residue" description="N6-(pyridoxal phosphate)lysine" evidence="12">
    <location>
        <position position="88"/>
    </location>
</feature>
<comment type="function">
    <text evidence="2 12">The beta subunit is responsible for the synthesis of L-tryptophan from indole and L-serine.</text>
</comment>
<dbReference type="PROSITE" id="PS00168">
    <property type="entry name" value="TRP_SYNTHASE_BETA"/>
    <property type="match status" value="1"/>
</dbReference>
<reference evidence="14 15" key="1">
    <citation type="submission" date="2019-03" db="EMBL/GenBank/DDBJ databases">
        <title>Genomic Encyclopedia of Archaeal and Bacterial Type Strains, Phase II (KMG-II): from individual species to whole genera.</title>
        <authorList>
            <person name="Goeker M."/>
        </authorList>
    </citation>
    <scope>NUCLEOTIDE SEQUENCE [LARGE SCALE GENOMIC DNA]</scope>
    <source>
        <strain evidence="14 15">DSM 15388</strain>
    </source>
</reference>
<protein>
    <recommendedName>
        <fullName evidence="12">Tryptophan synthase beta chain</fullName>
        <ecNumber evidence="12">4.2.1.20</ecNumber>
    </recommendedName>
</protein>
<evidence type="ECO:0000256" key="8">
    <source>
        <dbReference type="ARBA" id="ARBA00022898"/>
    </source>
</evidence>
<dbReference type="PANTHER" id="PTHR48077">
    <property type="entry name" value="TRYPTOPHAN SYNTHASE-RELATED"/>
    <property type="match status" value="1"/>
</dbReference>
<dbReference type="InterPro" id="IPR001926">
    <property type="entry name" value="TrpB-like_PALP"/>
</dbReference>
<name>A0A4V2UKB0_9GAMM</name>
<proteinExistence type="inferred from homology"/>
<comment type="catalytic activity">
    <reaction evidence="11 12">
        <text>(1S,2R)-1-C-(indol-3-yl)glycerol 3-phosphate + L-serine = D-glyceraldehyde 3-phosphate + L-tryptophan + H2O</text>
        <dbReference type="Rhea" id="RHEA:10532"/>
        <dbReference type="ChEBI" id="CHEBI:15377"/>
        <dbReference type="ChEBI" id="CHEBI:33384"/>
        <dbReference type="ChEBI" id="CHEBI:57912"/>
        <dbReference type="ChEBI" id="CHEBI:58866"/>
        <dbReference type="ChEBI" id="CHEBI:59776"/>
        <dbReference type="EC" id="4.2.1.20"/>
    </reaction>
</comment>
<evidence type="ECO:0000256" key="5">
    <source>
        <dbReference type="ARBA" id="ARBA00011270"/>
    </source>
</evidence>
<dbReference type="Proteomes" id="UP000295793">
    <property type="component" value="Unassembled WGS sequence"/>
</dbReference>
<comment type="subunit">
    <text evidence="5 12">Tetramer of two alpha and two beta chains.</text>
</comment>
<evidence type="ECO:0000256" key="10">
    <source>
        <dbReference type="ARBA" id="ARBA00023239"/>
    </source>
</evidence>
<keyword evidence="6 12" id="KW-0028">Amino-acid biosynthesis</keyword>
<dbReference type="PIRSF" id="PIRSF001413">
    <property type="entry name" value="Trp_syn_beta"/>
    <property type="match status" value="1"/>
</dbReference>
<evidence type="ECO:0000256" key="9">
    <source>
        <dbReference type="ARBA" id="ARBA00023141"/>
    </source>
</evidence>
<keyword evidence="8 12" id="KW-0663">Pyridoxal phosphate</keyword>
<evidence type="ECO:0000256" key="7">
    <source>
        <dbReference type="ARBA" id="ARBA00022822"/>
    </source>
</evidence>
<sequence>MIRSEEGYFGEFGGRYVPEILLPALQELETMFSDLRDDPSFWQEYVGLCQEFSGRPTPLTPLRRLSKELGGAQIWLKREDLNHSGAHKVNNVLGQGLLVQRMGKKRVIAETGAGQHGLATAIMSARLGLQATIYMGADDIERQYSNVFWMRQLGAEVVGVETGARTLKEALDEALRDWAATVETTHYVLGTACGPAPFPELVTYFQSVISQEMKQQALDQIGRLPDAVCACVGGGSNAMGAFSNFLDDTSVQLIGVEAGGRSFLPGEHSIRMLPNTGEDGIAQGYKTLFLQDEDGQLGDTHSIAAGLDYVGVSPILSHLSRTGRVTADSATDTEVIEAFKLLMKTEGIIPALESSHALAGGFKRAKEMSPDQHIVINLSGRGDKDIFNIAHAFPQPEWTQFLQREAKRAQELEEATKGEK</sequence>
<dbReference type="GO" id="GO:0004834">
    <property type="term" value="F:tryptophan synthase activity"/>
    <property type="evidence" value="ECO:0007669"/>
    <property type="project" value="UniProtKB-UniRule"/>
</dbReference>
<evidence type="ECO:0000256" key="2">
    <source>
        <dbReference type="ARBA" id="ARBA00002786"/>
    </source>
</evidence>
<dbReference type="HAMAP" id="MF_00133">
    <property type="entry name" value="Trp_synth_beta"/>
    <property type="match status" value="1"/>
</dbReference>
<dbReference type="NCBIfam" id="TIGR00263">
    <property type="entry name" value="trpB"/>
    <property type="match status" value="1"/>
</dbReference>
<dbReference type="Gene3D" id="3.40.50.1100">
    <property type="match status" value="2"/>
</dbReference>
<dbReference type="UniPathway" id="UPA00035">
    <property type="reaction ID" value="UER00044"/>
</dbReference>
<keyword evidence="9 12" id="KW-0057">Aromatic amino acid biosynthesis</keyword>
<keyword evidence="10 12" id="KW-0456">Lyase</keyword>
<evidence type="ECO:0000256" key="4">
    <source>
        <dbReference type="ARBA" id="ARBA00009982"/>
    </source>
</evidence>
<dbReference type="RefSeq" id="WP_132698595.1">
    <property type="nucleotide sequence ID" value="NZ_SLZR01000001.1"/>
</dbReference>
<dbReference type="InterPro" id="IPR006654">
    <property type="entry name" value="Trp_synth_beta"/>
</dbReference>
<evidence type="ECO:0000259" key="13">
    <source>
        <dbReference type="Pfam" id="PF00291"/>
    </source>
</evidence>
<dbReference type="InterPro" id="IPR036052">
    <property type="entry name" value="TrpB-like_PALP_sf"/>
</dbReference>
<dbReference type="EMBL" id="SLZR01000001">
    <property type="protein sequence ID" value="TCS43663.1"/>
    <property type="molecule type" value="Genomic_DNA"/>
</dbReference>
<dbReference type="OrthoDB" id="9766131at2"/>
<evidence type="ECO:0000313" key="14">
    <source>
        <dbReference type="EMBL" id="TCS43663.1"/>
    </source>
</evidence>
<feature type="domain" description="Tryptophan synthase beta chain-like PALP" evidence="13">
    <location>
        <begin position="54"/>
        <end position="380"/>
    </location>
</feature>
<accession>A0A4V2UKB0</accession>
<dbReference type="PANTHER" id="PTHR48077:SF3">
    <property type="entry name" value="TRYPTOPHAN SYNTHASE"/>
    <property type="match status" value="1"/>
</dbReference>
<evidence type="ECO:0000256" key="12">
    <source>
        <dbReference type="HAMAP-Rule" id="MF_00133"/>
    </source>
</evidence>
<dbReference type="GO" id="GO:0005737">
    <property type="term" value="C:cytoplasm"/>
    <property type="evidence" value="ECO:0007669"/>
    <property type="project" value="TreeGrafter"/>
</dbReference>
<evidence type="ECO:0000313" key="15">
    <source>
        <dbReference type="Proteomes" id="UP000295793"/>
    </source>
</evidence>
<comment type="cofactor">
    <cofactor evidence="1 12">
        <name>pyridoxal 5'-phosphate</name>
        <dbReference type="ChEBI" id="CHEBI:597326"/>
    </cofactor>
</comment>
<comment type="similarity">
    <text evidence="4 12">Belongs to the TrpB family.</text>
</comment>
<dbReference type="EC" id="4.2.1.20" evidence="12"/>
<evidence type="ECO:0000256" key="3">
    <source>
        <dbReference type="ARBA" id="ARBA00004733"/>
    </source>
</evidence>
<organism evidence="14 15">
    <name type="scientific">Reinekea marinisedimentorum</name>
    <dbReference type="NCBI Taxonomy" id="230495"/>
    <lineage>
        <taxon>Bacteria</taxon>
        <taxon>Pseudomonadati</taxon>
        <taxon>Pseudomonadota</taxon>
        <taxon>Gammaproteobacteria</taxon>
        <taxon>Oceanospirillales</taxon>
        <taxon>Saccharospirillaceae</taxon>
        <taxon>Reinekea</taxon>
    </lineage>
</organism>
<gene>
    <name evidence="12" type="primary">trpB</name>
    <name evidence="14" type="ORF">BCF53_1015</name>
</gene>
<keyword evidence="15" id="KW-1185">Reference proteome</keyword>
<dbReference type="InterPro" id="IPR023026">
    <property type="entry name" value="Trp_synth_beta/beta-like"/>
</dbReference>
<dbReference type="FunFam" id="3.40.50.1100:FF:000004">
    <property type="entry name" value="Tryptophan synthase beta chain"/>
    <property type="match status" value="1"/>
</dbReference>
<dbReference type="Pfam" id="PF00291">
    <property type="entry name" value="PALP"/>
    <property type="match status" value="1"/>
</dbReference>
<comment type="caution">
    <text evidence="14">The sequence shown here is derived from an EMBL/GenBank/DDBJ whole genome shotgun (WGS) entry which is preliminary data.</text>
</comment>
<evidence type="ECO:0000256" key="11">
    <source>
        <dbReference type="ARBA" id="ARBA00049047"/>
    </source>
</evidence>
<evidence type="ECO:0000256" key="6">
    <source>
        <dbReference type="ARBA" id="ARBA00022605"/>
    </source>
</evidence>
<keyword evidence="7 12" id="KW-0822">Tryptophan biosynthesis</keyword>
<dbReference type="CDD" id="cd06446">
    <property type="entry name" value="Trp-synth_B"/>
    <property type="match status" value="1"/>
</dbReference>